<dbReference type="EMBL" id="BLAF01000036">
    <property type="protein sequence ID" value="GES22949.1"/>
    <property type="molecule type" value="Genomic_DNA"/>
</dbReference>
<evidence type="ECO:0000256" key="1">
    <source>
        <dbReference type="SAM" id="MobiDB-lite"/>
    </source>
</evidence>
<proteinExistence type="predicted"/>
<name>A0A5M3XSK6_9ACTN</name>
<accession>A0A5M3XSK6</accession>
<dbReference type="Proteomes" id="UP000377595">
    <property type="component" value="Unassembled WGS sequence"/>
</dbReference>
<reference evidence="2 3" key="1">
    <citation type="submission" date="2019-10" db="EMBL/GenBank/DDBJ databases">
        <title>Whole genome shotgun sequence of Acrocarpospora pleiomorpha NBRC 16267.</title>
        <authorList>
            <person name="Ichikawa N."/>
            <person name="Kimura A."/>
            <person name="Kitahashi Y."/>
            <person name="Komaki H."/>
            <person name="Oguchi A."/>
        </authorList>
    </citation>
    <scope>NUCLEOTIDE SEQUENCE [LARGE SCALE GENOMIC DNA]</scope>
    <source>
        <strain evidence="2 3">NBRC 16267</strain>
    </source>
</reference>
<protein>
    <submittedName>
        <fullName evidence="2">Uncharacterized protein</fullName>
    </submittedName>
</protein>
<feature type="compositionally biased region" description="Basic residues" evidence="1">
    <location>
        <begin position="151"/>
        <end position="160"/>
    </location>
</feature>
<evidence type="ECO:0000313" key="2">
    <source>
        <dbReference type="EMBL" id="GES22949.1"/>
    </source>
</evidence>
<feature type="region of interest" description="Disordered" evidence="1">
    <location>
        <begin position="151"/>
        <end position="192"/>
    </location>
</feature>
<gene>
    <name evidence="2" type="ORF">Aple_058480</name>
</gene>
<keyword evidence="3" id="KW-1185">Reference proteome</keyword>
<dbReference type="AlphaFoldDB" id="A0A5M3XSK6"/>
<comment type="caution">
    <text evidence="2">The sequence shown here is derived from an EMBL/GenBank/DDBJ whole genome shotgun (WGS) entry which is preliminary data.</text>
</comment>
<evidence type="ECO:0000313" key="3">
    <source>
        <dbReference type="Proteomes" id="UP000377595"/>
    </source>
</evidence>
<sequence>MHDRGQRMSGVDVGQQGRHLVPIRHVAGGDGHVRAVRGQLPLQLGCPGRFQATAAGQQQVPYAPLGHQMPGQTAPQTTGATSDQNCPVRIPRPFRLLGRCHPGQTRHPYRAFTHRRLRLTGGQHRGQRRGGQLRVDIDQHEPAWILPLRRTHQAPHRRSRQIGDRFTLTRGHRAPRHEHQPRSPEPLVGQPPLEQVEDVGDQLVRRLRHVLGVGRLDGDHDHVGC</sequence>
<organism evidence="2 3">
    <name type="scientific">Acrocarpospora pleiomorpha</name>
    <dbReference type="NCBI Taxonomy" id="90975"/>
    <lineage>
        <taxon>Bacteria</taxon>
        <taxon>Bacillati</taxon>
        <taxon>Actinomycetota</taxon>
        <taxon>Actinomycetes</taxon>
        <taxon>Streptosporangiales</taxon>
        <taxon>Streptosporangiaceae</taxon>
        <taxon>Acrocarpospora</taxon>
    </lineage>
</organism>